<keyword evidence="1" id="KW-1133">Transmembrane helix</keyword>
<accession>A0A0C2FIP7</accession>
<evidence type="ECO:0000256" key="1">
    <source>
        <dbReference type="SAM" id="Phobius"/>
    </source>
</evidence>
<evidence type="ECO:0000313" key="2">
    <source>
        <dbReference type="EMBL" id="KIH46604.1"/>
    </source>
</evidence>
<sequence length="73" mass="8613">MNWAVMVVFTANSLVNPLLYLFFRVLFVFLFQQRHPKRRRDSVPRPAHGICDLRLRATIVERRPSLLTDSNES</sequence>
<feature type="transmembrane region" description="Helical" evidence="1">
    <location>
        <begin position="6"/>
        <end position="31"/>
    </location>
</feature>
<name>A0A0C2FIP7_9BILA</name>
<dbReference type="EMBL" id="KN768851">
    <property type="protein sequence ID" value="KIH46604.1"/>
    <property type="molecule type" value="Genomic_DNA"/>
</dbReference>
<evidence type="ECO:0000313" key="3">
    <source>
        <dbReference type="Proteomes" id="UP000054047"/>
    </source>
</evidence>
<organism evidence="2 3">
    <name type="scientific">Ancylostoma duodenale</name>
    <dbReference type="NCBI Taxonomy" id="51022"/>
    <lineage>
        <taxon>Eukaryota</taxon>
        <taxon>Metazoa</taxon>
        <taxon>Ecdysozoa</taxon>
        <taxon>Nematoda</taxon>
        <taxon>Chromadorea</taxon>
        <taxon>Rhabditida</taxon>
        <taxon>Rhabditina</taxon>
        <taxon>Rhabditomorpha</taxon>
        <taxon>Strongyloidea</taxon>
        <taxon>Ancylostomatidae</taxon>
        <taxon>Ancylostomatinae</taxon>
        <taxon>Ancylostoma</taxon>
    </lineage>
</organism>
<keyword evidence="3" id="KW-1185">Reference proteome</keyword>
<keyword evidence="1" id="KW-0812">Transmembrane</keyword>
<reference evidence="2 3" key="1">
    <citation type="submission" date="2013-12" db="EMBL/GenBank/DDBJ databases">
        <title>Draft genome of the parsitic nematode Ancylostoma duodenale.</title>
        <authorList>
            <person name="Mitreva M."/>
        </authorList>
    </citation>
    <scope>NUCLEOTIDE SEQUENCE [LARGE SCALE GENOMIC DNA]</scope>
    <source>
        <strain evidence="2 3">Zhejiang</strain>
    </source>
</reference>
<protein>
    <submittedName>
        <fullName evidence="2">Uncharacterized protein</fullName>
    </submittedName>
</protein>
<keyword evidence="1" id="KW-0472">Membrane</keyword>
<gene>
    <name evidence="2" type="ORF">ANCDUO_23342</name>
</gene>
<proteinExistence type="predicted"/>
<dbReference type="AlphaFoldDB" id="A0A0C2FIP7"/>
<dbReference type="Proteomes" id="UP000054047">
    <property type="component" value="Unassembled WGS sequence"/>
</dbReference>